<dbReference type="Pfam" id="PF13404">
    <property type="entry name" value="HTH_AsnC-type"/>
    <property type="match status" value="1"/>
</dbReference>
<name>A0A1N6ELR7_9MICO</name>
<sequence length="158" mass="16565">MSEPTATPRLDNDIDQRIVSALAVDGRTTLATLATLTGLSTSAVQSRVQRLEQRGVITGYRAVIDPHAVGLPVSAFLEISVLDPASVGDLGARLGAYPEIESCYAVSGDAGHLAVARMATTADLADLLVRLRTSLPAQVRATIVLRTLFEARPLTGSA</sequence>
<keyword evidence="1" id="KW-0805">Transcription regulation</keyword>
<reference evidence="6" key="1">
    <citation type="submission" date="2016-11" db="EMBL/GenBank/DDBJ databases">
        <authorList>
            <person name="Varghese N."/>
            <person name="Submissions S."/>
        </authorList>
    </citation>
    <scope>NUCLEOTIDE SEQUENCE [LARGE SCALE GENOMIC DNA]</scope>
    <source>
        <strain evidence="6">DSM 8595</strain>
    </source>
</reference>
<accession>A0A1N6ELR7</accession>
<dbReference type="SUPFAM" id="SSF46785">
    <property type="entry name" value="Winged helix' DNA-binding domain"/>
    <property type="match status" value="1"/>
</dbReference>
<gene>
    <name evidence="5" type="ORF">SAMN05443544_1273</name>
</gene>
<dbReference type="PROSITE" id="PS50956">
    <property type="entry name" value="HTH_ASNC_2"/>
    <property type="match status" value="1"/>
</dbReference>
<dbReference type="EMBL" id="FSRJ01000002">
    <property type="protein sequence ID" value="SIN83964.1"/>
    <property type="molecule type" value="Genomic_DNA"/>
</dbReference>
<keyword evidence="3" id="KW-0804">Transcription</keyword>
<dbReference type="InterPro" id="IPR000485">
    <property type="entry name" value="AsnC-type_HTH_dom"/>
</dbReference>
<dbReference type="GO" id="GO:0043565">
    <property type="term" value="F:sequence-specific DNA binding"/>
    <property type="evidence" value="ECO:0007669"/>
    <property type="project" value="InterPro"/>
</dbReference>
<dbReference type="STRING" id="232089.SAMN05443544_1273"/>
<dbReference type="InterPro" id="IPR019888">
    <property type="entry name" value="Tscrpt_reg_AsnC-like"/>
</dbReference>
<evidence type="ECO:0000256" key="1">
    <source>
        <dbReference type="ARBA" id="ARBA00023015"/>
    </source>
</evidence>
<dbReference type="Pfam" id="PF01037">
    <property type="entry name" value="AsnC_trans_reg"/>
    <property type="match status" value="1"/>
</dbReference>
<dbReference type="Proteomes" id="UP000184699">
    <property type="component" value="Unassembled WGS sequence"/>
</dbReference>
<dbReference type="InterPro" id="IPR036388">
    <property type="entry name" value="WH-like_DNA-bd_sf"/>
</dbReference>
<dbReference type="Gene3D" id="3.30.70.920">
    <property type="match status" value="1"/>
</dbReference>
<protein>
    <submittedName>
        <fullName evidence="5">Transcriptional regulator, AsnC family</fullName>
    </submittedName>
</protein>
<evidence type="ECO:0000259" key="4">
    <source>
        <dbReference type="PROSITE" id="PS50956"/>
    </source>
</evidence>
<dbReference type="SMART" id="SM00344">
    <property type="entry name" value="HTH_ASNC"/>
    <property type="match status" value="1"/>
</dbReference>
<dbReference type="Gene3D" id="1.10.10.10">
    <property type="entry name" value="Winged helix-like DNA-binding domain superfamily/Winged helix DNA-binding domain"/>
    <property type="match status" value="1"/>
</dbReference>
<dbReference type="InterPro" id="IPR019887">
    <property type="entry name" value="Tscrpt_reg_AsnC/Lrp_C"/>
</dbReference>
<dbReference type="InterPro" id="IPR036390">
    <property type="entry name" value="WH_DNA-bd_sf"/>
</dbReference>
<dbReference type="RefSeq" id="WP_074260233.1">
    <property type="nucleotide sequence ID" value="NZ_FSRJ01000002.1"/>
</dbReference>
<dbReference type="PRINTS" id="PR00033">
    <property type="entry name" value="HTHASNC"/>
</dbReference>
<proteinExistence type="predicted"/>
<feature type="domain" description="HTH asnC-type" evidence="4">
    <location>
        <begin position="13"/>
        <end position="72"/>
    </location>
</feature>
<dbReference type="AlphaFoldDB" id="A0A1N6ELR7"/>
<evidence type="ECO:0000313" key="5">
    <source>
        <dbReference type="EMBL" id="SIN83964.1"/>
    </source>
</evidence>
<dbReference type="GO" id="GO:0005829">
    <property type="term" value="C:cytosol"/>
    <property type="evidence" value="ECO:0007669"/>
    <property type="project" value="TreeGrafter"/>
</dbReference>
<evidence type="ECO:0000256" key="2">
    <source>
        <dbReference type="ARBA" id="ARBA00023125"/>
    </source>
</evidence>
<dbReference type="PANTHER" id="PTHR30154">
    <property type="entry name" value="LEUCINE-RESPONSIVE REGULATORY PROTEIN"/>
    <property type="match status" value="1"/>
</dbReference>
<keyword evidence="6" id="KW-1185">Reference proteome</keyword>
<dbReference type="GO" id="GO:0043200">
    <property type="term" value="P:response to amino acid"/>
    <property type="evidence" value="ECO:0007669"/>
    <property type="project" value="TreeGrafter"/>
</dbReference>
<organism evidence="5 6">
    <name type="scientific">Agromyces cerinus subsp. cerinus</name>
    <dbReference type="NCBI Taxonomy" id="232089"/>
    <lineage>
        <taxon>Bacteria</taxon>
        <taxon>Bacillati</taxon>
        <taxon>Actinomycetota</taxon>
        <taxon>Actinomycetes</taxon>
        <taxon>Micrococcales</taxon>
        <taxon>Microbacteriaceae</taxon>
        <taxon>Agromyces</taxon>
    </lineage>
</organism>
<evidence type="ECO:0000313" key="6">
    <source>
        <dbReference type="Proteomes" id="UP000184699"/>
    </source>
</evidence>
<keyword evidence="2" id="KW-0238">DNA-binding</keyword>
<evidence type="ECO:0000256" key="3">
    <source>
        <dbReference type="ARBA" id="ARBA00023163"/>
    </source>
</evidence>
<dbReference type="PANTHER" id="PTHR30154:SF53">
    <property type="entry name" value="HTH-TYPE TRANSCRIPTIONAL REGULATOR LRPC"/>
    <property type="match status" value="1"/>
</dbReference>
<dbReference type="OrthoDB" id="166264at2"/>
<dbReference type="SUPFAM" id="SSF54909">
    <property type="entry name" value="Dimeric alpha+beta barrel"/>
    <property type="match status" value="1"/>
</dbReference>
<dbReference type="InterPro" id="IPR011008">
    <property type="entry name" value="Dimeric_a/b-barrel"/>
</dbReference>